<dbReference type="Gene3D" id="2.130.10.10">
    <property type="entry name" value="YVTN repeat-like/Quinoprotein amine dehydrogenase"/>
    <property type="match status" value="1"/>
</dbReference>
<dbReference type="PANTHER" id="PTHR45903">
    <property type="entry name" value="GLUTAMATE-RICH WD REPEAT-CONTAINING PROTEIN 1"/>
    <property type="match status" value="1"/>
</dbReference>
<dbReference type="GO" id="GO:0042254">
    <property type="term" value="P:ribosome biogenesis"/>
    <property type="evidence" value="ECO:0007669"/>
    <property type="project" value="TreeGrafter"/>
</dbReference>
<keyword evidence="4" id="KW-0539">Nucleus</keyword>
<feature type="region of interest" description="Disordered" evidence="6">
    <location>
        <begin position="141"/>
        <end position="179"/>
    </location>
</feature>
<dbReference type="PROSITE" id="PS50294">
    <property type="entry name" value="WD_REPEATS_REGION"/>
    <property type="match status" value="3"/>
</dbReference>
<reference evidence="8 9" key="2">
    <citation type="journal article" date="2021" name="Genomics">
        <title>High-quality reference genome for Clonorchis sinensis.</title>
        <authorList>
            <person name="Young N.D."/>
            <person name="Stroehlein A.J."/>
            <person name="Kinkar L."/>
            <person name="Wang T."/>
            <person name="Sohn W.M."/>
            <person name="Chang B.C.H."/>
            <person name="Kaur P."/>
            <person name="Weisz D."/>
            <person name="Dudchenko O."/>
            <person name="Aiden E.L."/>
            <person name="Korhonen P.K."/>
            <person name="Gasser R.B."/>
        </authorList>
    </citation>
    <scope>NUCLEOTIDE SEQUENCE [LARGE SCALE GENOMIC DNA]</scope>
    <source>
        <strain evidence="8">Cs-k2</strain>
    </source>
</reference>
<dbReference type="InterPro" id="IPR015943">
    <property type="entry name" value="WD40/YVTN_repeat-like_dom_sf"/>
</dbReference>
<evidence type="ECO:0000259" key="7">
    <source>
        <dbReference type="Pfam" id="PF12265"/>
    </source>
</evidence>
<dbReference type="FunCoup" id="A0A419QHY9">
    <property type="interactions" value="742"/>
</dbReference>
<dbReference type="OrthoDB" id="2161379at2759"/>
<dbReference type="PRINTS" id="PR00320">
    <property type="entry name" value="GPROTEINBRPT"/>
</dbReference>
<dbReference type="STRING" id="79923.A0A419QHY9"/>
<evidence type="ECO:0000313" key="9">
    <source>
        <dbReference type="Proteomes" id="UP000286415"/>
    </source>
</evidence>
<keyword evidence="9" id="KW-1185">Reference proteome</keyword>
<dbReference type="Pfam" id="PF00400">
    <property type="entry name" value="WD40"/>
    <property type="match status" value="3"/>
</dbReference>
<evidence type="ECO:0000256" key="3">
    <source>
        <dbReference type="ARBA" id="ARBA00022737"/>
    </source>
</evidence>
<dbReference type="InterPro" id="IPR019775">
    <property type="entry name" value="WD40_repeat_CS"/>
</dbReference>
<keyword evidence="2" id="KW-0853">WD repeat</keyword>
<feature type="domain" description="Histone-binding protein RBBP4-like N-terminal" evidence="7">
    <location>
        <begin position="67"/>
        <end position="139"/>
    </location>
</feature>
<evidence type="ECO:0000313" key="8">
    <source>
        <dbReference type="EMBL" id="KAG5443549.1"/>
    </source>
</evidence>
<evidence type="ECO:0000256" key="2">
    <source>
        <dbReference type="ARBA" id="ARBA00022574"/>
    </source>
</evidence>
<dbReference type="Proteomes" id="UP000286415">
    <property type="component" value="Unassembled WGS sequence"/>
</dbReference>
<evidence type="ECO:0000256" key="5">
    <source>
        <dbReference type="ARBA" id="ARBA00040876"/>
    </source>
</evidence>
<dbReference type="AlphaFoldDB" id="A0A419QHY9"/>
<name>A0A419QHY9_CLOSI</name>
<dbReference type="InterPro" id="IPR022052">
    <property type="entry name" value="Histone-bd_RBBP4-like_N"/>
</dbReference>
<feature type="compositionally biased region" description="Acidic residues" evidence="6">
    <location>
        <begin position="40"/>
        <end position="52"/>
    </location>
</feature>
<protein>
    <recommendedName>
        <fullName evidence="5">Glutamate-rich WD repeat-containing protein 1</fullName>
    </recommendedName>
</protein>
<dbReference type="InterPro" id="IPR001680">
    <property type="entry name" value="WD40_rpt"/>
</dbReference>
<accession>A0A419QHY9</accession>
<evidence type="ECO:0000256" key="6">
    <source>
        <dbReference type="SAM" id="MobiDB-lite"/>
    </source>
</evidence>
<dbReference type="InterPro" id="IPR051972">
    <property type="entry name" value="Glutamate-rich_WD_repeat"/>
</dbReference>
<organism evidence="8 9">
    <name type="scientific">Clonorchis sinensis</name>
    <name type="common">Chinese liver fluke</name>
    <dbReference type="NCBI Taxonomy" id="79923"/>
    <lineage>
        <taxon>Eukaryota</taxon>
        <taxon>Metazoa</taxon>
        <taxon>Spiralia</taxon>
        <taxon>Lophotrochozoa</taxon>
        <taxon>Platyhelminthes</taxon>
        <taxon>Trematoda</taxon>
        <taxon>Digenea</taxon>
        <taxon>Opisthorchiida</taxon>
        <taxon>Opisthorchiata</taxon>
        <taxon>Opisthorchiidae</taxon>
        <taxon>Clonorchis</taxon>
    </lineage>
</organism>
<dbReference type="InterPro" id="IPR020472">
    <property type="entry name" value="WD40_PAC1"/>
</dbReference>
<dbReference type="GO" id="GO:0005730">
    <property type="term" value="C:nucleolus"/>
    <property type="evidence" value="ECO:0007669"/>
    <property type="project" value="TreeGrafter"/>
</dbReference>
<reference evidence="8 9" key="1">
    <citation type="journal article" date="2018" name="Biotechnol. Adv.">
        <title>Improved genomic resources and new bioinformatic workflow for the carcinogenic parasite Clonorchis sinensis: Biotechnological implications.</title>
        <authorList>
            <person name="Wang D."/>
            <person name="Korhonen P.K."/>
            <person name="Gasser R.B."/>
            <person name="Young N.D."/>
        </authorList>
    </citation>
    <scope>NUCLEOTIDE SEQUENCE [LARGE SCALE GENOMIC DNA]</scope>
    <source>
        <strain evidence="8">Cs-k2</strain>
    </source>
</reference>
<proteinExistence type="predicted"/>
<dbReference type="SMART" id="SM00320">
    <property type="entry name" value="WD40"/>
    <property type="match status" value="6"/>
</dbReference>
<dbReference type="InParanoid" id="A0A419QHY9"/>
<gene>
    <name evidence="8" type="ORF">CSKR_101115</name>
</gene>
<feature type="compositionally biased region" description="Acidic residues" evidence="6">
    <location>
        <begin position="148"/>
        <end position="172"/>
    </location>
</feature>
<dbReference type="PANTHER" id="PTHR45903:SF1">
    <property type="entry name" value="GLUTAMATE-RICH WD REPEAT-CONTAINING PROTEIN 1"/>
    <property type="match status" value="1"/>
</dbReference>
<dbReference type="EMBL" id="NIRI02000056">
    <property type="protein sequence ID" value="KAG5443549.1"/>
    <property type="molecule type" value="Genomic_DNA"/>
</dbReference>
<dbReference type="InterPro" id="IPR036322">
    <property type="entry name" value="WD40_repeat_dom_sf"/>
</dbReference>
<comment type="caution">
    <text evidence="8">The sequence shown here is derived from an EMBL/GenBank/DDBJ whole genome shotgun (WGS) entry which is preliminary data.</text>
</comment>
<keyword evidence="3" id="KW-0677">Repeat</keyword>
<sequence>MDDISAEESCSTQNGKAEEVERTANKKKKKLKEFDMPSDVTEENMEVSEDIAPEAYIPGRSRPLMEDEQLVMDKSSYRLFYDLQLEYASLSFDILLDNLGSGREVEVNGPEISASLLAGTQAAPGTGDALVVLRMSNMKPFQRKVPPEDDSADKSDDSDESSSSDDDLDSQPELEAAKIRHRGTVNRVRAFQYGGRYLAASWSEEAKVFIWDLTRPLTAVNDSAVMSEYVRFNETPVPLFTNKRHKSEGFALDWSPHPLATGHLASGDCDGVIYHWVPQATDWSLGKKAYTGHTGSVEDIQWSITEPTVFISVSSDRSIRVWDTRSPPSAGSMLTVPDAHTADVNVLSWNRLQSTSLLTGGDDGALRVWDLRLVHKRYAPGGKPSKIPAYTHVYDYHTKPITSVEWHPNDAGVFVATSEDDQVTIWDTTLEQADQPMDDALAKGDETANLPVQLLFIHCGQTEIKEAHWHPQIPGLLIVTSIDGFNVFRTCNV</sequence>
<feature type="region of interest" description="Disordered" evidence="6">
    <location>
        <begin position="1"/>
        <end position="52"/>
    </location>
</feature>
<dbReference type="PROSITE" id="PS50082">
    <property type="entry name" value="WD_REPEATS_2"/>
    <property type="match status" value="3"/>
</dbReference>
<evidence type="ECO:0000256" key="4">
    <source>
        <dbReference type="ARBA" id="ARBA00023242"/>
    </source>
</evidence>
<dbReference type="Pfam" id="PF12265">
    <property type="entry name" value="CAF1C_H4-bd"/>
    <property type="match status" value="1"/>
</dbReference>
<evidence type="ECO:0000256" key="1">
    <source>
        <dbReference type="ARBA" id="ARBA00004123"/>
    </source>
</evidence>
<dbReference type="PROSITE" id="PS00678">
    <property type="entry name" value="WD_REPEATS_1"/>
    <property type="match status" value="1"/>
</dbReference>
<comment type="subcellular location">
    <subcellularLocation>
        <location evidence="1">Nucleus</location>
    </subcellularLocation>
</comment>
<dbReference type="SUPFAM" id="SSF50978">
    <property type="entry name" value="WD40 repeat-like"/>
    <property type="match status" value="1"/>
</dbReference>